<dbReference type="SUPFAM" id="SSF88659">
    <property type="entry name" value="Sigma3 and sigma4 domains of RNA polymerase sigma factors"/>
    <property type="match status" value="1"/>
</dbReference>
<reference evidence="8 9" key="1">
    <citation type="submission" date="2022-10" db="EMBL/GenBank/DDBJ databases">
        <title>The complete genomes of actinobacterial strains from the NBC collection.</title>
        <authorList>
            <person name="Joergensen T.S."/>
            <person name="Alvarez Arevalo M."/>
            <person name="Sterndorff E.B."/>
            <person name="Faurdal D."/>
            <person name="Vuksanovic O."/>
            <person name="Mourched A.-S."/>
            <person name="Charusanti P."/>
            <person name="Shaw S."/>
            <person name="Blin K."/>
            <person name="Weber T."/>
        </authorList>
    </citation>
    <scope>NUCLEOTIDE SEQUENCE [LARGE SCALE GENOMIC DNA]</scope>
    <source>
        <strain evidence="8 9">NBC_00456</strain>
    </source>
</reference>
<accession>A0ABZ1P3S6</accession>
<dbReference type="InterPro" id="IPR007627">
    <property type="entry name" value="RNA_pol_sigma70_r2"/>
</dbReference>
<keyword evidence="3" id="KW-0731">Sigma factor</keyword>
<evidence type="ECO:0000256" key="2">
    <source>
        <dbReference type="ARBA" id="ARBA00023015"/>
    </source>
</evidence>
<proteinExistence type="inferred from homology"/>
<dbReference type="InterPro" id="IPR039425">
    <property type="entry name" value="RNA_pol_sigma-70-like"/>
</dbReference>
<keyword evidence="5" id="KW-0804">Transcription</keyword>
<gene>
    <name evidence="8" type="ORF">OHB29_39010</name>
</gene>
<dbReference type="InterPro" id="IPR014284">
    <property type="entry name" value="RNA_pol_sigma-70_dom"/>
</dbReference>
<evidence type="ECO:0000313" key="8">
    <source>
        <dbReference type="EMBL" id="WUG98491.1"/>
    </source>
</evidence>
<evidence type="ECO:0000259" key="7">
    <source>
        <dbReference type="Pfam" id="PF08281"/>
    </source>
</evidence>
<dbReference type="SUPFAM" id="SSF88946">
    <property type="entry name" value="Sigma2 domain of RNA polymerase sigma factors"/>
    <property type="match status" value="1"/>
</dbReference>
<evidence type="ECO:0000256" key="1">
    <source>
        <dbReference type="ARBA" id="ARBA00010641"/>
    </source>
</evidence>
<dbReference type="InterPro" id="IPR036388">
    <property type="entry name" value="WH-like_DNA-bd_sf"/>
</dbReference>
<keyword evidence="4" id="KW-0238">DNA-binding</keyword>
<dbReference type="InterPro" id="IPR013324">
    <property type="entry name" value="RNA_pol_sigma_r3/r4-like"/>
</dbReference>
<evidence type="ECO:0000259" key="6">
    <source>
        <dbReference type="Pfam" id="PF04542"/>
    </source>
</evidence>
<dbReference type="RefSeq" id="WP_328346357.1">
    <property type="nucleotide sequence ID" value="NZ_CP107906.1"/>
</dbReference>
<evidence type="ECO:0000256" key="3">
    <source>
        <dbReference type="ARBA" id="ARBA00023082"/>
    </source>
</evidence>
<dbReference type="EMBL" id="CP107906">
    <property type="protein sequence ID" value="WUG98491.1"/>
    <property type="molecule type" value="Genomic_DNA"/>
</dbReference>
<keyword evidence="9" id="KW-1185">Reference proteome</keyword>
<evidence type="ECO:0000256" key="5">
    <source>
        <dbReference type="ARBA" id="ARBA00023163"/>
    </source>
</evidence>
<dbReference type="Pfam" id="PF04542">
    <property type="entry name" value="Sigma70_r2"/>
    <property type="match status" value="1"/>
</dbReference>
<organism evidence="8 9">
    <name type="scientific">Streptomyces violaceus</name>
    <name type="common">Streptomyces venezuelae</name>
    <dbReference type="NCBI Taxonomy" id="1936"/>
    <lineage>
        <taxon>Bacteria</taxon>
        <taxon>Bacillati</taxon>
        <taxon>Actinomycetota</taxon>
        <taxon>Actinomycetes</taxon>
        <taxon>Kitasatosporales</taxon>
        <taxon>Streptomycetaceae</taxon>
        <taxon>Streptomyces</taxon>
    </lineage>
</organism>
<dbReference type="NCBIfam" id="TIGR02937">
    <property type="entry name" value="sigma70-ECF"/>
    <property type="match status" value="1"/>
</dbReference>
<dbReference type="Gene3D" id="1.10.1740.10">
    <property type="match status" value="1"/>
</dbReference>
<dbReference type="Pfam" id="PF08281">
    <property type="entry name" value="Sigma70_r4_2"/>
    <property type="match status" value="1"/>
</dbReference>
<sequence length="225" mass="25190">MPALRTESTRGEAPREDTRSYCPEAAVLKGGDREAVAALVSAHYPAMLRFANSLLPGDRSLAEDVVQETWIAVLNRVDTFEGRSRFRTWLFGVLRNKALKLAESELRRARRESAGLEDTDLFAGRMHPEGHPKAHHWSLPPTSRFLPEESAMFAELMSVVSDALAALPRNQRLVVLLRDVEGLSAAETRELLDLDDTNQRALLHRGRVKLRGALEGYQEKKGVRP</sequence>
<evidence type="ECO:0000256" key="4">
    <source>
        <dbReference type="ARBA" id="ARBA00023125"/>
    </source>
</evidence>
<dbReference type="InterPro" id="IPR013325">
    <property type="entry name" value="RNA_pol_sigma_r2"/>
</dbReference>
<protein>
    <submittedName>
        <fullName evidence="8">RNA polymerase sigma factor</fullName>
    </submittedName>
</protein>
<dbReference type="InterPro" id="IPR013249">
    <property type="entry name" value="RNA_pol_sigma70_r4_t2"/>
</dbReference>
<name>A0ABZ1P3S6_STRVL</name>
<dbReference type="Gene3D" id="1.10.10.10">
    <property type="entry name" value="Winged helix-like DNA-binding domain superfamily/Winged helix DNA-binding domain"/>
    <property type="match status" value="1"/>
</dbReference>
<dbReference type="PANTHER" id="PTHR43133">
    <property type="entry name" value="RNA POLYMERASE ECF-TYPE SIGMA FACTO"/>
    <property type="match status" value="1"/>
</dbReference>
<feature type="domain" description="RNA polymerase sigma factor 70 region 4 type 2" evidence="7">
    <location>
        <begin position="161"/>
        <end position="210"/>
    </location>
</feature>
<keyword evidence="2" id="KW-0805">Transcription regulation</keyword>
<feature type="domain" description="RNA polymerase sigma-70 region 2" evidence="6">
    <location>
        <begin position="39"/>
        <end position="110"/>
    </location>
</feature>
<comment type="similarity">
    <text evidence="1">Belongs to the sigma-70 factor family. ECF subfamily.</text>
</comment>
<dbReference type="PANTHER" id="PTHR43133:SF8">
    <property type="entry name" value="RNA POLYMERASE SIGMA FACTOR HI_1459-RELATED"/>
    <property type="match status" value="1"/>
</dbReference>
<evidence type="ECO:0000313" key="9">
    <source>
        <dbReference type="Proteomes" id="UP001341259"/>
    </source>
</evidence>
<dbReference type="Proteomes" id="UP001341259">
    <property type="component" value="Chromosome"/>
</dbReference>